<sequence>MPVSPDCCFCSRAEESRDHLLLSCEYSQDVWREVLIRCQPPPSAFTNWAELLSWIKAPASRRLTLLRKLTAQTVVFHIWKQRNNLLHNQSSIPDVLVFHGIDKELRNIINTNA</sequence>
<accession>A0ABQ7ESU0</accession>
<name>A0ABQ7ESU0_BRACR</name>
<dbReference type="InterPro" id="IPR026960">
    <property type="entry name" value="RVT-Znf"/>
</dbReference>
<evidence type="ECO:0000313" key="2">
    <source>
        <dbReference type="EMBL" id="KAF3606758.1"/>
    </source>
</evidence>
<proteinExistence type="predicted"/>
<feature type="domain" description="Reverse transcriptase zinc-binding" evidence="1">
    <location>
        <begin position="2"/>
        <end position="31"/>
    </location>
</feature>
<dbReference type="Pfam" id="PF13966">
    <property type="entry name" value="zf-RVT"/>
    <property type="match status" value="1"/>
</dbReference>
<protein>
    <recommendedName>
        <fullName evidence="1">Reverse transcriptase zinc-binding domain-containing protein</fullName>
    </recommendedName>
</protein>
<reference evidence="2 3" key="1">
    <citation type="journal article" date="2020" name="BMC Genomics">
        <title>Intraspecific diversification of the crop wild relative Brassica cretica Lam. using demographic model selection.</title>
        <authorList>
            <person name="Kioukis A."/>
            <person name="Michalopoulou V.A."/>
            <person name="Briers L."/>
            <person name="Pirintsos S."/>
            <person name="Studholme D.J."/>
            <person name="Pavlidis P."/>
            <person name="Sarris P.F."/>
        </authorList>
    </citation>
    <scope>NUCLEOTIDE SEQUENCE [LARGE SCALE GENOMIC DNA]</scope>
    <source>
        <strain evidence="3">cv. PFS-1207/04</strain>
    </source>
</reference>
<dbReference type="Proteomes" id="UP000266723">
    <property type="component" value="Unassembled WGS sequence"/>
</dbReference>
<comment type="caution">
    <text evidence="2">The sequence shown here is derived from an EMBL/GenBank/DDBJ whole genome shotgun (WGS) entry which is preliminary data.</text>
</comment>
<organism evidence="2 3">
    <name type="scientific">Brassica cretica</name>
    <name type="common">Mustard</name>
    <dbReference type="NCBI Taxonomy" id="69181"/>
    <lineage>
        <taxon>Eukaryota</taxon>
        <taxon>Viridiplantae</taxon>
        <taxon>Streptophyta</taxon>
        <taxon>Embryophyta</taxon>
        <taxon>Tracheophyta</taxon>
        <taxon>Spermatophyta</taxon>
        <taxon>Magnoliopsida</taxon>
        <taxon>eudicotyledons</taxon>
        <taxon>Gunneridae</taxon>
        <taxon>Pentapetalae</taxon>
        <taxon>rosids</taxon>
        <taxon>malvids</taxon>
        <taxon>Brassicales</taxon>
        <taxon>Brassicaceae</taxon>
        <taxon>Brassiceae</taxon>
        <taxon>Brassica</taxon>
    </lineage>
</organism>
<evidence type="ECO:0000259" key="1">
    <source>
        <dbReference type="Pfam" id="PF13966"/>
    </source>
</evidence>
<keyword evidence="3" id="KW-1185">Reference proteome</keyword>
<dbReference type="EMBL" id="QGKV02000297">
    <property type="protein sequence ID" value="KAF3606758.1"/>
    <property type="molecule type" value="Genomic_DNA"/>
</dbReference>
<gene>
    <name evidence="2" type="ORF">DY000_02049092</name>
</gene>
<evidence type="ECO:0000313" key="3">
    <source>
        <dbReference type="Proteomes" id="UP000266723"/>
    </source>
</evidence>